<organism evidence="14 15">
    <name type="scientific">Solidesulfovibrio carbinolicus</name>
    <dbReference type="NCBI Taxonomy" id="296842"/>
    <lineage>
        <taxon>Bacteria</taxon>
        <taxon>Pseudomonadati</taxon>
        <taxon>Thermodesulfobacteriota</taxon>
        <taxon>Desulfovibrionia</taxon>
        <taxon>Desulfovibrionales</taxon>
        <taxon>Desulfovibrionaceae</taxon>
        <taxon>Solidesulfovibrio</taxon>
    </lineage>
</organism>
<feature type="transmembrane region" description="Helical" evidence="12">
    <location>
        <begin position="7"/>
        <end position="25"/>
    </location>
</feature>
<reference evidence="14 15" key="1">
    <citation type="submission" date="2018-02" db="EMBL/GenBank/DDBJ databases">
        <title>Genome sequence of Desulfovibrio carbinolicus DSM 3852.</title>
        <authorList>
            <person name="Wilbanks E."/>
            <person name="Skennerton C.T."/>
            <person name="Orphan V.J."/>
        </authorList>
    </citation>
    <scope>NUCLEOTIDE SEQUENCE [LARGE SCALE GENOMIC DNA]</scope>
    <source>
        <strain evidence="14 15">DSM 3852</strain>
    </source>
</reference>
<comment type="cofactor">
    <cofactor evidence="12">
        <name>Zn(2+)</name>
        <dbReference type="ChEBI" id="CHEBI:29105"/>
    </cofactor>
    <text evidence="12">Binds 1 zinc ion per subunit.</text>
</comment>
<evidence type="ECO:0000256" key="1">
    <source>
        <dbReference type="ARBA" id="ARBA00004651"/>
    </source>
</evidence>
<dbReference type="GO" id="GO:0005886">
    <property type="term" value="C:plasma membrane"/>
    <property type="evidence" value="ECO:0007669"/>
    <property type="project" value="UniProtKB-SubCell"/>
</dbReference>
<keyword evidence="11 12" id="KW-0472">Membrane</keyword>
<evidence type="ECO:0000256" key="12">
    <source>
        <dbReference type="HAMAP-Rule" id="MF_00188"/>
    </source>
</evidence>
<evidence type="ECO:0000313" key="14">
    <source>
        <dbReference type="EMBL" id="QAZ68630.1"/>
    </source>
</evidence>
<comment type="similarity">
    <text evidence="2 12">Belongs to the peptidase M48B family.</text>
</comment>
<evidence type="ECO:0000259" key="13">
    <source>
        <dbReference type="Pfam" id="PF01435"/>
    </source>
</evidence>
<feature type="binding site" evidence="12">
    <location>
        <position position="131"/>
    </location>
    <ligand>
        <name>Zn(2+)</name>
        <dbReference type="ChEBI" id="CHEBI:29105"/>
        <note>catalytic</note>
    </ligand>
</feature>
<dbReference type="GO" id="GO:0004222">
    <property type="term" value="F:metalloendopeptidase activity"/>
    <property type="evidence" value="ECO:0007669"/>
    <property type="project" value="UniProtKB-UniRule"/>
</dbReference>
<proteinExistence type="inferred from homology"/>
<dbReference type="EC" id="3.4.24.-" evidence="12"/>
<evidence type="ECO:0000256" key="4">
    <source>
        <dbReference type="ARBA" id="ARBA00022670"/>
    </source>
</evidence>
<protein>
    <recommendedName>
        <fullName evidence="12">Protease HtpX homolog</fullName>
        <ecNumber evidence="12">3.4.24.-</ecNumber>
    </recommendedName>
</protein>
<evidence type="ECO:0000256" key="3">
    <source>
        <dbReference type="ARBA" id="ARBA00022475"/>
    </source>
</evidence>
<dbReference type="InterPro" id="IPR001915">
    <property type="entry name" value="Peptidase_M48"/>
</dbReference>
<dbReference type="HAMAP" id="MF_00188">
    <property type="entry name" value="Pept_M48_protease_HtpX"/>
    <property type="match status" value="1"/>
</dbReference>
<evidence type="ECO:0000313" key="15">
    <source>
        <dbReference type="Proteomes" id="UP000293296"/>
    </source>
</evidence>
<feature type="binding site" evidence="12">
    <location>
        <position position="210"/>
    </location>
    <ligand>
        <name>Zn(2+)</name>
        <dbReference type="ChEBI" id="CHEBI:29105"/>
        <note>catalytic</note>
    </ligand>
</feature>
<dbReference type="Proteomes" id="UP000293296">
    <property type="component" value="Chromosome"/>
</dbReference>
<keyword evidence="8 12" id="KW-0862">Zinc</keyword>
<keyword evidence="7 12" id="KW-0378">Hydrolase</keyword>
<evidence type="ECO:0000256" key="5">
    <source>
        <dbReference type="ARBA" id="ARBA00022692"/>
    </source>
</evidence>
<name>A0A4P6HQZ9_9BACT</name>
<evidence type="ECO:0000256" key="10">
    <source>
        <dbReference type="ARBA" id="ARBA00023049"/>
    </source>
</evidence>
<accession>A0A4P6HQZ9</accession>
<dbReference type="OrthoDB" id="15218at2"/>
<dbReference type="KEGG" id="dcb:C3Y92_15885"/>
<dbReference type="CDD" id="cd07336">
    <property type="entry name" value="M48B_HtpX_like"/>
    <property type="match status" value="1"/>
</dbReference>
<evidence type="ECO:0000256" key="6">
    <source>
        <dbReference type="ARBA" id="ARBA00022723"/>
    </source>
</evidence>
<gene>
    <name evidence="12" type="primary">htpX</name>
    <name evidence="14" type="ORF">C3Y92_15885</name>
</gene>
<feature type="transmembrane region" description="Helical" evidence="12">
    <location>
        <begin position="141"/>
        <end position="161"/>
    </location>
</feature>
<dbReference type="RefSeq" id="WP_129354247.1">
    <property type="nucleotide sequence ID" value="NZ_CP026538.1"/>
</dbReference>
<evidence type="ECO:0000256" key="9">
    <source>
        <dbReference type="ARBA" id="ARBA00022989"/>
    </source>
</evidence>
<keyword evidence="6 12" id="KW-0479">Metal-binding</keyword>
<feature type="transmembrane region" description="Helical" evidence="12">
    <location>
        <begin position="31"/>
        <end position="48"/>
    </location>
</feature>
<keyword evidence="9 12" id="KW-1133">Transmembrane helix</keyword>
<feature type="active site" evidence="12">
    <location>
        <position position="132"/>
    </location>
</feature>
<keyword evidence="5 12" id="KW-0812">Transmembrane</keyword>
<feature type="binding site" evidence="12">
    <location>
        <position position="135"/>
    </location>
    <ligand>
        <name>Zn(2+)</name>
        <dbReference type="ChEBI" id="CHEBI:29105"/>
        <note>catalytic</note>
    </ligand>
</feature>
<feature type="transmembrane region" description="Helical" evidence="12">
    <location>
        <begin position="181"/>
        <end position="201"/>
    </location>
</feature>
<keyword evidence="4 12" id="KW-0645">Protease</keyword>
<evidence type="ECO:0000256" key="7">
    <source>
        <dbReference type="ARBA" id="ARBA00022801"/>
    </source>
</evidence>
<keyword evidence="3 12" id="KW-1003">Cell membrane</keyword>
<dbReference type="EMBL" id="CP026538">
    <property type="protein sequence ID" value="QAZ68630.1"/>
    <property type="molecule type" value="Genomic_DNA"/>
</dbReference>
<sequence length="288" mass="30578">MTSQIKTVLLLGLLTSLMLLMGRALGGQTGLLIAIVFALVMNVGSYWFSDRIVLKMYHAQEVSPHDAPALHHMVEELSAKAGIPKPRIYVIPEEAPNAFATGRNPKHGVVAVTEGIMRLLSPAELRGVIAHEIGHIKNRDILVQSIAGVIGGVIVSVANMLQWGAIFGLGGGRDEEESGGGGGLASSLLMAFLAPIAAMLVQMAISRSREYLADDTGAQLAGDPKALARALEKLGMWSGRIPMHSGNQATAHMFIVTPFSGSTFSSLFSTHPPLEERIARLEAMPSNA</sequence>
<comment type="subcellular location">
    <subcellularLocation>
        <location evidence="1 12">Cell membrane</location>
        <topology evidence="1 12">Multi-pass membrane protein</topology>
    </subcellularLocation>
</comment>
<keyword evidence="15" id="KW-1185">Reference proteome</keyword>
<dbReference type="PANTHER" id="PTHR43221:SF1">
    <property type="entry name" value="PROTEASE HTPX"/>
    <property type="match status" value="1"/>
</dbReference>
<evidence type="ECO:0000256" key="11">
    <source>
        <dbReference type="ARBA" id="ARBA00023136"/>
    </source>
</evidence>
<dbReference type="AlphaFoldDB" id="A0A4P6HQZ9"/>
<feature type="domain" description="Peptidase M48" evidence="13">
    <location>
        <begin position="65"/>
        <end position="283"/>
    </location>
</feature>
<dbReference type="PANTHER" id="PTHR43221">
    <property type="entry name" value="PROTEASE HTPX"/>
    <property type="match status" value="1"/>
</dbReference>
<evidence type="ECO:0000256" key="8">
    <source>
        <dbReference type="ARBA" id="ARBA00022833"/>
    </source>
</evidence>
<dbReference type="InterPro" id="IPR022919">
    <property type="entry name" value="Pept_M48_protease_HtpX"/>
</dbReference>
<dbReference type="Pfam" id="PF01435">
    <property type="entry name" value="Peptidase_M48"/>
    <property type="match status" value="1"/>
</dbReference>
<keyword evidence="10 12" id="KW-0482">Metalloprotease</keyword>
<dbReference type="InterPro" id="IPR050083">
    <property type="entry name" value="HtpX_protease"/>
</dbReference>
<dbReference type="GO" id="GO:0008270">
    <property type="term" value="F:zinc ion binding"/>
    <property type="evidence" value="ECO:0007669"/>
    <property type="project" value="UniProtKB-UniRule"/>
</dbReference>
<dbReference type="GO" id="GO:0006508">
    <property type="term" value="P:proteolysis"/>
    <property type="evidence" value="ECO:0007669"/>
    <property type="project" value="UniProtKB-KW"/>
</dbReference>
<dbReference type="Gene3D" id="3.30.2010.10">
    <property type="entry name" value="Metalloproteases ('zincins'), catalytic domain"/>
    <property type="match status" value="1"/>
</dbReference>
<evidence type="ECO:0000256" key="2">
    <source>
        <dbReference type="ARBA" id="ARBA00009779"/>
    </source>
</evidence>